<evidence type="ECO:0000313" key="2">
    <source>
        <dbReference type="EMBL" id="SPQ18204.1"/>
    </source>
</evidence>
<feature type="region of interest" description="Disordered" evidence="1">
    <location>
        <begin position="1"/>
        <end position="35"/>
    </location>
</feature>
<proteinExistence type="predicted"/>
<protein>
    <submittedName>
        <fullName evidence="2">D9f2a32e-e814-4e29-ba42-58f15e0f7b9b</fullName>
    </submittedName>
</protein>
<sequence length="122" mass="11872">MAPTPPHLPKPDGIAAASNGSSSETSSSSASSSSLLHNVAQALRDLSRGEQTAAVLEESLSSLESKLDGILASFGAAVSPEEPGAAAPERKGQQKKDANGDDSKEGGGGAAAAADGGEKGGT</sequence>
<dbReference type="Proteomes" id="UP000289323">
    <property type="component" value="Unassembled WGS sequence"/>
</dbReference>
<feature type="region of interest" description="Disordered" evidence="1">
    <location>
        <begin position="78"/>
        <end position="122"/>
    </location>
</feature>
<dbReference type="EMBL" id="OUUZ01000001">
    <property type="protein sequence ID" value="SPQ18204.1"/>
    <property type="molecule type" value="Genomic_DNA"/>
</dbReference>
<feature type="compositionally biased region" description="Low complexity" evidence="1">
    <location>
        <begin position="15"/>
        <end position="34"/>
    </location>
</feature>
<dbReference type="AlphaFoldDB" id="A0A446B6R8"/>
<evidence type="ECO:0000256" key="1">
    <source>
        <dbReference type="SAM" id="MobiDB-lite"/>
    </source>
</evidence>
<reference evidence="2 3" key="1">
    <citation type="submission" date="2018-04" db="EMBL/GenBank/DDBJ databases">
        <authorList>
            <person name="Huttner S."/>
            <person name="Dainat J."/>
        </authorList>
    </citation>
    <scope>NUCLEOTIDE SEQUENCE [LARGE SCALE GENOMIC DNA]</scope>
</reference>
<feature type="compositionally biased region" description="Basic and acidic residues" evidence="1">
    <location>
        <begin position="88"/>
        <end position="105"/>
    </location>
</feature>
<evidence type="ECO:0000313" key="3">
    <source>
        <dbReference type="Proteomes" id="UP000289323"/>
    </source>
</evidence>
<name>A0A446B6R8_9PEZI</name>
<gene>
    <name evidence="2" type="ORF">TT172_LOCUS623</name>
</gene>
<organism evidence="2 3">
    <name type="scientific">Thermothielavioides terrestris</name>
    <dbReference type="NCBI Taxonomy" id="2587410"/>
    <lineage>
        <taxon>Eukaryota</taxon>
        <taxon>Fungi</taxon>
        <taxon>Dikarya</taxon>
        <taxon>Ascomycota</taxon>
        <taxon>Pezizomycotina</taxon>
        <taxon>Sordariomycetes</taxon>
        <taxon>Sordariomycetidae</taxon>
        <taxon>Sordariales</taxon>
        <taxon>Chaetomiaceae</taxon>
        <taxon>Thermothielavioides</taxon>
    </lineage>
</organism>
<accession>A0A446B6R8</accession>